<protein>
    <recommendedName>
        <fullName evidence="3">Transcriptional regulator</fullName>
    </recommendedName>
</protein>
<evidence type="ECO:0000313" key="2">
    <source>
        <dbReference type="Proteomes" id="UP001214170"/>
    </source>
</evidence>
<gene>
    <name evidence="1" type="ORF">P8T11_16795</name>
</gene>
<proteinExistence type="predicted"/>
<evidence type="ECO:0000313" key="1">
    <source>
        <dbReference type="EMBL" id="WFP05987.1"/>
    </source>
</evidence>
<name>A0ABY8GMK2_9BURK</name>
<dbReference type="Proteomes" id="UP001214170">
    <property type="component" value="Chromosome"/>
</dbReference>
<evidence type="ECO:0008006" key="3">
    <source>
        <dbReference type="Google" id="ProtNLM"/>
    </source>
</evidence>
<dbReference type="EMBL" id="CP121261">
    <property type="protein sequence ID" value="WFP05987.1"/>
    <property type="molecule type" value="Genomic_DNA"/>
</dbReference>
<reference evidence="1 2" key="1">
    <citation type="submission" date="2023-03" db="EMBL/GenBank/DDBJ databases">
        <title>Achromobacter spanius LIG8.</title>
        <authorList>
            <person name="Shrestha S."/>
        </authorList>
    </citation>
    <scope>NUCLEOTIDE SEQUENCE [LARGE SCALE GENOMIC DNA]</scope>
    <source>
        <strain evidence="1 2">LIG8</strain>
    </source>
</reference>
<keyword evidence="2" id="KW-1185">Reference proteome</keyword>
<organism evidence="1 2">
    <name type="scientific">Achromobacter spanius</name>
    <dbReference type="NCBI Taxonomy" id="217203"/>
    <lineage>
        <taxon>Bacteria</taxon>
        <taxon>Pseudomonadati</taxon>
        <taxon>Pseudomonadota</taxon>
        <taxon>Betaproteobacteria</taxon>
        <taxon>Burkholderiales</taxon>
        <taxon>Alcaligenaceae</taxon>
        <taxon>Achromobacter</taxon>
    </lineage>
</organism>
<accession>A0ABY8GMK2</accession>
<sequence length="47" mass="4996">MALEHATLTVDESRHLRLVVYAAAPDEPRAAAFTRWLATGSDTGGVA</sequence>
<dbReference type="RefSeq" id="WP_268080905.1">
    <property type="nucleotide sequence ID" value="NZ_CP106885.1"/>
</dbReference>